<dbReference type="AlphaFoldDB" id="A0A147BJA6"/>
<proteinExistence type="predicted"/>
<feature type="region of interest" description="Disordered" evidence="1">
    <location>
        <begin position="1"/>
        <end position="45"/>
    </location>
</feature>
<organism evidence="2">
    <name type="scientific">Ixodes ricinus</name>
    <name type="common">Common tick</name>
    <name type="synonym">Acarus ricinus</name>
    <dbReference type="NCBI Taxonomy" id="34613"/>
    <lineage>
        <taxon>Eukaryota</taxon>
        <taxon>Metazoa</taxon>
        <taxon>Ecdysozoa</taxon>
        <taxon>Arthropoda</taxon>
        <taxon>Chelicerata</taxon>
        <taxon>Arachnida</taxon>
        <taxon>Acari</taxon>
        <taxon>Parasitiformes</taxon>
        <taxon>Ixodida</taxon>
        <taxon>Ixodoidea</taxon>
        <taxon>Ixodidae</taxon>
        <taxon>Ixodinae</taxon>
        <taxon>Ixodes</taxon>
    </lineage>
</organism>
<feature type="non-terminal residue" evidence="2">
    <location>
        <position position="1"/>
    </location>
</feature>
<evidence type="ECO:0000256" key="1">
    <source>
        <dbReference type="SAM" id="MobiDB-lite"/>
    </source>
</evidence>
<sequence length="89" mass="9605">RLGTSNEEFANEADPVFFPQECPASYDPAKITSSGTPPPDMSPVMGEPFTIAELLGAIFFITRLTSAPGPDMISVSVLRNLSEAEMREL</sequence>
<feature type="non-terminal residue" evidence="2">
    <location>
        <position position="89"/>
    </location>
</feature>
<evidence type="ECO:0000313" key="2">
    <source>
        <dbReference type="EMBL" id="JAR90873.1"/>
    </source>
</evidence>
<accession>A0A147BJA6</accession>
<name>A0A147BJA6_IXORI</name>
<reference evidence="2" key="1">
    <citation type="journal article" date="2018" name="PLoS Negl. Trop. Dis.">
        <title>Sialome diversity of ticks revealed by RNAseq of single tick salivary glands.</title>
        <authorList>
            <person name="Perner J."/>
            <person name="Kropackova S."/>
            <person name="Kopacek P."/>
            <person name="Ribeiro J.M."/>
        </authorList>
    </citation>
    <scope>NUCLEOTIDE SEQUENCE</scope>
    <source>
        <strain evidence="2">Siblings of single egg batch collected in Ceske Budejovice</strain>
        <tissue evidence="2">Salivary glands</tissue>
    </source>
</reference>
<protein>
    <submittedName>
        <fullName evidence="2">Uncharacterized protein</fullName>
    </submittedName>
</protein>
<dbReference type="EMBL" id="GEGO01004531">
    <property type="protein sequence ID" value="JAR90873.1"/>
    <property type="molecule type" value="Transcribed_RNA"/>
</dbReference>